<evidence type="ECO:0000259" key="8">
    <source>
        <dbReference type="PROSITE" id="PS51379"/>
    </source>
</evidence>
<dbReference type="RefSeq" id="WP_194451511.1">
    <property type="nucleotide sequence ID" value="NZ_CP063849.1"/>
</dbReference>
<keyword evidence="10" id="KW-1185">Reference proteome</keyword>
<dbReference type="GO" id="GO:0051539">
    <property type="term" value="F:4 iron, 4 sulfur cluster binding"/>
    <property type="evidence" value="ECO:0007669"/>
    <property type="project" value="UniProtKB-KW"/>
</dbReference>
<reference evidence="9 10" key="1">
    <citation type="submission" date="2020-10" db="EMBL/GenBank/DDBJ databases">
        <title>Complete genome sequence of Paludibaculum fermentans P105T, a facultatively anaerobic acidobacterium capable of dissimilatory Fe(III) reduction.</title>
        <authorList>
            <person name="Dedysh S.N."/>
            <person name="Beletsky A.V."/>
            <person name="Kulichevskaya I.S."/>
            <person name="Mardanov A.V."/>
            <person name="Ravin N.V."/>
        </authorList>
    </citation>
    <scope>NUCLEOTIDE SEQUENCE [LARGE SCALE GENOMIC DNA]</scope>
    <source>
        <strain evidence="9 10">P105</strain>
    </source>
</reference>
<dbReference type="InterPro" id="IPR017054">
    <property type="entry name" value="PduS"/>
</dbReference>
<dbReference type="Pfam" id="PF13375">
    <property type="entry name" value="RnfC_N"/>
    <property type="match status" value="1"/>
</dbReference>
<feature type="domain" description="4Fe-4S ferredoxin-type" evidence="8">
    <location>
        <begin position="242"/>
        <end position="271"/>
    </location>
</feature>
<dbReference type="KEGG" id="pfer:IRI77_07810"/>
<dbReference type="GO" id="GO:0009055">
    <property type="term" value="F:electron transfer activity"/>
    <property type="evidence" value="ECO:0007669"/>
    <property type="project" value="InterPro"/>
</dbReference>
<name>A0A7S7NU91_PALFE</name>
<proteinExistence type="predicted"/>
<evidence type="ECO:0000256" key="1">
    <source>
        <dbReference type="ARBA" id="ARBA00022448"/>
    </source>
</evidence>
<dbReference type="GO" id="GO:0046872">
    <property type="term" value="F:metal ion binding"/>
    <property type="evidence" value="ECO:0007669"/>
    <property type="project" value="UniProtKB-KW"/>
</dbReference>
<keyword evidence="2" id="KW-0004">4Fe-4S</keyword>
<dbReference type="PANTHER" id="PTHR43034">
    <property type="entry name" value="ION-TRANSLOCATING OXIDOREDUCTASE COMPLEX SUBUNIT C"/>
    <property type="match status" value="1"/>
</dbReference>
<keyword evidence="7" id="KW-0411">Iron-sulfur</keyword>
<evidence type="ECO:0000256" key="2">
    <source>
        <dbReference type="ARBA" id="ARBA00022485"/>
    </source>
</evidence>
<keyword evidence="5" id="KW-0249">Electron transport</keyword>
<accession>A0A7S7NU91</accession>
<dbReference type="InterPro" id="IPR037225">
    <property type="entry name" value="Nuo51_FMN-bd_sf"/>
</dbReference>
<evidence type="ECO:0000313" key="10">
    <source>
        <dbReference type="Proteomes" id="UP000593892"/>
    </source>
</evidence>
<dbReference type="GO" id="GO:0016020">
    <property type="term" value="C:membrane"/>
    <property type="evidence" value="ECO:0007669"/>
    <property type="project" value="InterPro"/>
</dbReference>
<dbReference type="InterPro" id="IPR019554">
    <property type="entry name" value="Soluble_ligand-bd"/>
</dbReference>
<dbReference type="InterPro" id="IPR017900">
    <property type="entry name" value="4Fe4S_Fe_S_CS"/>
</dbReference>
<evidence type="ECO:0000313" key="9">
    <source>
        <dbReference type="EMBL" id="QOY89848.1"/>
    </source>
</evidence>
<gene>
    <name evidence="9" type="ORF">IRI77_07810</name>
</gene>
<keyword evidence="4" id="KW-0677">Repeat</keyword>
<dbReference type="AlphaFoldDB" id="A0A7S7NU91"/>
<dbReference type="EMBL" id="CP063849">
    <property type="protein sequence ID" value="QOY89848.1"/>
    <property type="molecule type" value="Genomic_DNA"/>
</dbReference>
<organism evidence="9 10">
    <name type="scientific">Paludibaculum fermentans</name>
    <dbReference type="NCBI Taxonomy" id="1473598"/>
    <lineage>
        <taxon>Bacteria</taxon>
        <taxon>Pseudomonadati</taxon>
        <taxon>Acidobacteriota</taxon>
        <taxon>Terriglobia</taxon>
        <taxon>Bryobacterales</taxon>
        <taxon>Bryobacteraceae</taxon>
        <taxon>Paludibaculum</taxon>
    </lineage>
</organism>
<keyword evidence="6" id="KW-0408">Iron</keyword>
<keyword evidence="1" id="KW-0813">Transport</keyword>
<dbReference type="InterPro" id="IPR017896">
    <property type="entry name" value="4Fe4S_Fe-S-bd"/>
</dbReference>
<evidence type="ECO:0000256" key="4">
    <source>
        <dbReference type="ARBA" id="ARBA00022737"/>
    </source>
</evidence>
<dbReference type="PROSITE" id="PS51379">
    <property type="entry name" value="4FE4S_FER_2"/>
    <property type="match status" value="1"/>
</dbReference>
<dbReference type="SUPFAM" id="SSF142019">
    <property type="entry name" value="Nqo1 FMN-binding domain-like"/>
    <property type="match status" value="1"/>
</dbReference>
<dbReference type="Pfam" id="PF10531">
    <property type="entry name" value="SLBB"/>
    <property type="match status" value="1"/>
</dbReference>
<dbReference type="SUPFAM" id="SSF46548">
    <property type="entry name" value="alpha-helical ferredoxin"/>
    <property type="match status" value="1"/>
</dbReference>
<dbReference type="PIRSF" id="PIRSF036408">
    <property type="entry name" value="PduS_prd"/>
    <property type="match status" value="1"/>
</dbReference>
<dbReference type="InterPro" id="IPR010208">
    <property type="entry name" value="Ion_transpt_RnfC/RsxC"/>
</dbReference>
<evidence type="ECO:0000256" key="6">
    <source>
        <dbReference type="ARBA" id="ARBA00023004"/>
    </source>
</evidence>
<dbReference type="PANTHER" id="PTHR43034:SF2">
    <property type="entry name" value="ION-TRANSLOCATING OXIDOREDUCTASE COMPLEX SUBUNIT C"/>
    <property type="match status" value="1"/>
</dbReference>
<evidence type="ECO:0000256" key="3">
    <source>
        <dbReference type="ARBA" id="ARBA00022723"/>
    </source>
</evidence>
<dbReference type="SUPFAM" id="SSF142984">
    <property type="entry name" value="Nqo1 middle domain-like"/>
    <property type="match status" value="1"/>
</dbReference>
<dbReference type="InterPro" id="IPR011538">
    <property type="entry name" value="Nuo51_FMN-bd"/>
</dbReference>
<dbReference type="InterPro" id="IPR026902">
    <property type="entry name" value="RnfC_N"/>
</dbReference>
<dbReference type="Proteomes" id="UP000593892">
    <property type="component" value="Chromosome"/>
</dbReference>
<dbReference type="Gene3D" id="3.10.20.600">
    <property type="match status" value="1"/>
</dbReference>
<dbReference type="Gene3D" id="3.40.50.11540">
    <property type="entry name" value="NADH-ubiquinone oxidoreductase 51kDa subunit"/>
    <property type="match status" value="1"/>
</dbReference>
<evidence type="ECO:0000256" key="5">
    <source>
        <dbReference type="ARBA" id="ARBA00022982"/>
    </source>
</evidence>
<keyword evidence="3" id="KW-0479">Metal-binding</keyword>
<protein>
    <submittedName>
        <fullName evidence="9">SLBB domain-containing protein</fullName>
    </submittedName>
</protein>
<sequence length="438" mass="47766">MLNLSQNLREMGVVGAGGAGFPTEVKAKSQVEYILANGAECEPLLHKDFELMKRYPAEMVSGMARMIQVTSAREGRFCIKEKNKEAVDAITPHAKAAGIEMTYLGDFYPSGDEYEIVYAATGRLIPAAGIPLNVGCVVNNVETLYNVELAANGTPVTKKFVSISGAVKRPCSFWAPIGCTFADLLAIAGGPTVPDIGIFVSGMMMGTLTFDLTGIVTKTTCGLIVLPREHSLVQRKSKPKEVMAHIGKSACDQCSYCTEFCPRYLLGYDVQPHKVMRTLGFTLSGKENWSQWGELCCSCGLCTLYACPEDLFPKEACDDAKVTLRTAGMKYVQQHPVRAHPMKEYRRVPQSMLRQRLNVEAYESHTPFVADEPKPARVRILTKQHAGKPATPVVAEGDRIEAGRPIARMNDNELGADVHASISGRVARVTAEAIEIEA</sequence>
<dbReference type="Pfam" id="PF01512">
    <property type="entry name" value="Complex1_51K"/>
    <property type="match status" value="1"/>
</dbReference>
<evidence type="ECO:0000256" key="7">
    <source>
        <dbReference type="ARBA" id="ARBA00023014"/>
    </source>
</evidence>
<dbReference type="Pfam" id="PF13534">
    <property type="entry name" value="Fer4_17"/>
    <property type="match status" value="1"/>
</dbReference>
<dbReference type="PROSITE" id="PS00198">
    <property type="entry name" value="4FE4S_FER_1"/>
    <property type="match status" value="1"/>
</dbReference>